<dbReference type="AlphaFoldDB" id="A0A2K8SQI7"/>
<proteinExistence type="predicted"/>
<dbReference type="Proteomes" id="UP000232003">
    <property type="component" value="Chromosome"/>
</dbReference>
<sequence length="53" mass="5759">MVISFGKTRGIAAFNVDRLQPYQALPGGFDIVPQGNPLLSLSENNNRSQILSL</sequence>
<name>A0A2K8SQI7_9NOSO</name>
<accession>A0A2K8SQI7</accession>
<dbReference type="EMBL" id="CP024785">
    <property type="protein sequence ID" value="AUB37668.1"/>
    <property type="molecule type" value="Genomic_DNA"/>
</dbReference>
<dbReference type="RefSeq" id="WP_157816509.1">
    <property type="nucleotide sequence ID" value="NZ_CAWNNC010000001.1"/>
</dbReference>
<reference evidence="1 2" key="1">
    <citation type="submission" date="2017-11" db="EMBL/GenBank/DDBJ databases">
        <title>Complete genome of a free-living desiccation-tolerant cyanobacterium and its photosynthetic adaptation to extreme terrestrial habitat.</title>
        <authorList>
            <person name="Shang J."/>
        </authorList>
    </citation>
    <scope>NUCLEOTIDE SEQUENCE [LARGE SCALE GENOMIC DNA]</scope>
    <source>
        <strain evidence="1 2">CCNUN1</strain>
    </source>
</reference>
<dbReference type="KEGG" id="nfl:COO91_03614"/>
<gene>
    <name evidence="1" type="ORF">COO91_03614</name>
</gene>
<evidence type="ECO:0000313" key="2">
    <source>
        <dbReference type="Proteomes" id="UP000232003"/>
    </source>
</evidence>
<protein>
    <submittedName>
        <fullName evidence="1">Uncharacterized protein</fullName>
    </submittedName>
</protein>
<organism evidence="1 2">
    <name type="scientific">Nostoc flagelliforme CCNUN1</name>
    <dbReference type="NCBI Taxonomy" id="2038116"/>
    <lineage>
        <taxon>Bacteria</taxon>
        <taxon>Bacillati</taxon>
        <taxon>Cyanobacteriota</taxon>
        <taxon>Cyanophyceae</taxon>
        <taxon>Nostocales</taxon>
        <taxon>Nostocaceae</taxon>
        <taxon>Nostoc</taxon>
    </lineage>
</organism>
<evidence type="ECO:0000313" key="1">
    <source>
        <dbReference type="EMBL" id="AUB37668.1"/>
    </source>
</evidence>
<keyword evidence="2" id="KW-1185">Reference proteome</keyword>